<dbReference type="HOGENOM" id="CLU_000143_3_10_6"/>
<protein>
    <submittedName>
        <fullName evidence="5">Uncharacterized protein</fullName>
    </submittedName>
</protein>
<dbReference type="PANTHER" id="PTHR36251">
    <property type="entry name" value="FELS-1 PROPHAGE HOST SPECIFICITY PROTEIN-RELATED"/>
    <property type="match status" value="1"/>
</dbReference>
<dbReference type="PANTHER" id="PTHR36251:SF2">
    <property type="entry name" value="GIFSY-2 PROPHAGE HOST SPECIFICITY PROTEIN J, PHAGE LAMBDA"/>
    <property type="match status" value="1"/>
</dbReference>
<dbReference type="KEGG" id="ppx:T1E_1451"/>
<name>I7C2K4_PSEPT</name>
<reference evidence="6" key="1">
    <citation type="journal article" date="2013" name="Microb. Biotechnol.">
        <title>Metabolic potential of the organic-solvent tolerant Pseudomonas putida DOT-T1E deduced from its annotated genome.</title>
        <authorList>
            <person name="Udaondo Z."/>
            <person name="Molina L."/>
            <person name="Daniels C."/>
            <person name="Gomez M.J."/>
            <person name="Molina-Henares M.A."/>
            <person name="Matilla M.A."/>
            <person name="Roca A."/>
            <person name="Fernandez M."/>
            <person name="Duque E."/>
            <person name="Segura A."/>
            <person name="Ramos J.L."/>
        </authorList>
    </citation>
    <scope>NUCLEOTIDE SEQUENCE [LARGE SCALE GENOMIC DNA]</scope>
    <source>
        <strain evidence="6">DOT-T1E</strain>
    </source>
</reference>
<sequence length="2939" mass="309006">MGPADHVDITGAKGGSSKPKTPVEAPDSLQSTNIGKILIAVGEGEFDGEPTDRDIYLDNTPIMDANGSVNFPGVRWEWRPGSVEQDYIQGIPAIENETTVNVELRNDNPFARALSNTQLSAVRVRMVWPRLAQQDSSGNTNGYRIEYAIDIATDGGAYVEAHLGAVDGKTTNGYQRSVRVNLPKATSGWMLRVRRITPNANSGTVADTMTIAGYTEIIDQKLRYPNTALLYIEFDAQQFQNIPAVTVKCKAKRWPVPTNYDPVARTYTGVWDGTFKQAWTNNPAFVTYGLCVEDRFGLGKRIKPWMVDKWEMYRIAQYCDQLVPNGQGGQEPRFLCDMNLQGRAEAWTLLRDLSAIYRGMVYWAHGSLFMQADMPRAQDIDYVFTRANVIDGEFVYGGAERNTHYSRALVSYDNPANNYDTDVIPVTDNALQRRYRDRPVEISAIGCTRASEAQRRGKWALLSNSQDRTVTFKTGMEGRIPLPGYVIPVADELVAGRPNGGRISAAAGRVVTLDRDTPIKAGDRLILNLPNGTAQARTVQSVAGRAVTVTTAYGVQPEPELQWAIDYHDLAVQLFRVLKTTRTQEGEYEITALEFNPSKFAAIDTGAKLDERPISVIPVTTVQPPASVTLSSAHMIDQGIAVSTMTIAWPAVEGAVAYDVEWRKDNGNWVRLQRTGATSVDVVGIYAGAYLARVRAVSSFEITSIWKSSTLTQLNGKEGLPPAVTFLDTESLLFGIGIKWGFPAGSSDTQRTELWYSEGTDLDQATKLADLAYPQNEYVMQGLRAGQQFYFWARLVDRSGNLGPFFPVAPTVVAGMASADAGAILEQIKDQITESELGKELTSRIDLVDKNGPGSVNERVGEVRSELNEQVAGVNNAIEMVKSSVVAARDELQQQLAAVDQEVDAARSELQQQINTVSALAGSLPYNKDKTYTLNQGVLGADGKLYQALKAVPKNNPPPNATYWTDVGQAIVTAAGTAARVGKVETDVSTLNGTSTAQASQIEGLLSGLTTTNGNVTTAQQAAQAAATAAGAKGEVIYGSTAPAADKRLAQNLWIDTTGNANTPKRWNGSAWVTVTDKVASDAAAAAANALTAAQSKADASVVQSLSTKVSDAEGKLTTQGQSITGLQGSLTTTNQNVTAAQQAAQAAATAAGAKGEVIYGATAPAADKRLAQNLWIDTTGNANTPKRWNNSAWVAVSDKVATDAAAAAAAANALAATKADASAVNLLTNRVSSAEGVLTSYSSDIIQLKNSLSAAQSFVAGKAWEFTGSTRGWFGTISGSTFVAGPLFATSGNCPNLQCNFTPTFPGAENPFLRIRLRRRNTARAGAQMYWANEDGGLAEARRMPWTINTTTTDWQDIEIDLSGHAGWSGKNIYAIRLDMMSSSDTTGEIDIAYIAVGRRSIAASAEAVSSLSSAVSDADGKLTTQGQSIIGLQNGLTTTNQGVSAAQQAAQAAATAAGAKGEVIYGSTAPAADKRLAQNLWIDTTGNANTPKRWNGSAWVAVTDKVATDAAAAAQSALTEVAKKADASTVQSLSNTVVQHGQDITAQGQAMTAIGAAIAEVGGENLLYNPTFNRASAADANVPDGWVLEGSAPRNPSMVPSWLNAGERAFRVAVTGVTNASPYFSLVTQSIQRPRVASGQSVTTSVNVRRMAEAGLLALRIIYQWINEAGAVISAPANGFMPITVEGSRHSFTSVAPEEAVRFNVYFRVHSQTAASVNGTLELARPQAEYGSRATGWRDNGQVTAGEVAANVAATNLLSGRVSQTEQGLVSQGQSIVSLEGGLTTTKQNVTAAQQAAQAAATAAGAKGEVIYGSTAPAADKRLAQNLWIDTTGNANTPKRWNGSAWLAVSDKVATDAAAAAANALSVAQTKADAQTVSALTNEVSRQGADISANGSAIVDINTSIAQIGGENLLYNPSFDKGAASLAERWRVGNGGGATYTATLILSTLDPQGKAQRFDVSGLVAGSGSVYLDLAPGIGDRPATAPGQVVTASAFVRGTPGIQVQLFIQFKNTSGNTIATTGPGDTILTDAWQRVVLTSAPAPAGTVAVDVLYRVRSAPGSTLTAGFVEWDRAQLEEGARVSGWRDNGRVNAAEISGNASATTALSGRMSAVEDGLTSASSQLTQLDNAIGDAGGENLLYNPTFNQVNAADATFPDGWMREGAAQNNSSMVESWLNAGERAFRSAVTGVTNVSPYLSLIPAVSKRVKVGGSQAITSSIYARRAGTSGLLSIRLYIQCLNASGAVVSTVSSGLQAISVEGGRVTVTATTPADAVLVVVYYRIHGATSAAANGTFELARPQVEYGSRASGWRDSGQVNAANNAATSAAVENLTSAVNQQGSSLSSVAGRTTSLENSLTTTNQNVTTAQQAAQAAATAAGAKGEVIYGATAPAADKRLAQNLWIDTTGNANTPKRWNGSAWVAVSDKVATDAAAAAASALNQVATKAEASAVNSLTNRVNSAEGTLSSNSSDITQLKNSIGTAQPFVAGKSWEFIGSTQGWAGTIAGSTFTAGPLFATAGKCPNLQCNFTPAIAGTENPYLRIRLRRRNTTRAGAQMYWANEDGGLAEARRMAWTISLTTNDWQDIEFDLSGHTGWNGKSIIAIRLDMMNSVDTSGEIDIAYIAVGRRSAAASAQAVASLESNVTQQGDKLTAEGKRIDGLYTAVGDANAAIQNEATARANADDALSQQIQTTQSSLGTTNASVQQISTAQTGLNNRVNAQYSVKVAVTQNGVYALGGIGVGIQNQSGVLQSVVAVLADQFAVINAAGNGYVSPFAIQGGQVFMSDAFIRDASITNAKIANAAITSAKIGVAEIDTLRIRGNAVTVPVSASSAGVVYGAGEGQWRDLIAIGVQMDEAGYITAQYSCYQGFGGGTRKYQFRMELNGLVIAEGGGDWADGFPNLMGSIGVGPGYFVITVKWWGENSGVSVKKHTLYAMGTKR</sequence>
<dbReference type="EMBL" id="CP003734">
    <property type="protein sequence ID" value="AFO47306.1"/>
    <property type="molecule type" value="Genomic_DNA"/>
</dbReference>
<evidence type="ECO:0000256" key="2">
    <source>
        <dbReference type="SAM" id="MobiDB-lite"/>
    </source>
</evidence>
<evidence type="ECO:0000259" key="4">
    <source>
        <dbReference type="Pfam" id="PF24801"/>
    </source>
</evidence>
<evidence type="ECO:0000313" key="5">
    <source>
        <dbReference type="EMBL" id="AFO47306.1"/>
    </source>
</evidence>
<dbReference type="InterPro" id="IPR055385">
    <property type="entry name" value="GpJ_HDII-ins2"/>
</dbReference>
<organism evidence="5 6">
    <name type="scientific">Pseudomonas putida (strain DOT-T1E)</name>
    <dbReference type="NCBI Taxonomy" id="1196325"/>
    <lineage>
        <taxon>Bacteria</taxon>
        <taxon>Pseudomonadati</taxon>
        <taxon>Pseudomonadota</taxon>
        <taxon>Gammaproteobacteria</taxon>
        <taxon>Pseudomonadales</taxon>
        <taxon>Pseudomonadaceae</taxon>
        <taxon>Pseudomonas</taxon>
    </lineage>
</organism>
<dbReference type="Proteomes" id="UP000006503">
    <property type="component" value="Chromosome"/>
</dbReference>
<feature type="region of interest" description="Disordered" evidence="2">
    <location>
        <begin position="1"/>
        <end position="28"/>
    </location>
</feature>
<accession>I7C2K4</accession>
<evidence type="ECO:0000256" key="1">
    <source>
        <dbReference type="SAM" id="Coils"/>
    </source>
</evidence>
<dbReference type="Pfam" id="PF24801">
    <property type="entry name" value="FNIII-A_GpJ"/>
    <property type="match status" value="1"/>
</dbReference>
<proteinExistence type="predicted"/>
<dbReference type="Pfam" id="PF09327">
    <property type="entry name" value="Phage_Tail_Tip"/>
    <property type="match status" value="1"/>
</dbReference>
<evidence type="ECO:0000259" key="3">
    <source>
        <dbReference type="Pfam" id="PF09327"/>
    </source>
</evidence>
<feature type="coiled-coil region" evidence="1">
    <location>
        <begin position="889"/>
        <end position="916"/>
    </location>
</feature>
<dbReference type="PATRIC" id="fig|1196325.3.peg.1451"/>
<gene>
    <name evidence="5" type="ordered locus">T1E_1451</name>
</gene>
<feature type="domain" description="Tip attachment protein J HDII-ins2" evidence="4">
    <location>
        <begin position="95"/>
        <end position="220"/>
    </location>
</feature>
<keyword evidence="1" id="KW-0175">Coiled coil</keyword>
<feature type="domain" description="Tip attachment protein J central straight fiber" evidence="3">
    <location>
        <begin position="2703"/>
        <end position="2819"/>
    </location>
</feature>
<dbReference type="InterPro" id="IPR015406">
    <property type="entry name" value="GpJ_CSF"/>
</dbReference>
<evidence type="ECO:0000313" key="6">
    <source>
        <dbReference type="Proteomes" id="UP000006503"/>
    </source>
</evidence>
<dbReference type="InterPro" id="IPR053171">
    <property type="entry name" value="Viral_Tip_Attach_Protein"/>
</dbReference>
<dbReference type="RefSeq" id="WP_014859839.1">
    <property type="nucleotide sequence ID" value="NC_018220.1"/>
</dbReference>